<dbReference type="InterPro" id="IPR038750">
    <property type="entry name" value="YczE/YyaS-like"/>
</dbReference>
<keyword evidence="1" id="KW-0812">Transmembrane</keyword>
<dbReference type="EMBL" id="DXFG01000087">
    <property type="protein sequence ID" value="HIX37140.1"/>
    <property type="molecule type" value="Genomic_DNA"/>
</dbReference>
<protein>
    <submittedName>
        <fullName evidence="2">YitT family protein</fullName>
    </submittedName>
</protein>
<reference evidence="2" key="1">
    <citation type="journal article" date="2021" name="PeerJ">
        <title>Extensive microbial diversity within the chicken gut microbiome revealed by metagenomics and culture.</title>
        <authorList>
            <person name="Gilroy R."/>
            <person name="Ravi A."/>
            <person name="Getino M."/>
            <person name="Pursley I."/>
            <person name="Horton D.L."/>
            <person name="Alikhan N.F."/>
            <person name="Baker D."/>
            <person name="Gharbi K."/>
            <person name="Hall N."/>
            <person name="Watson M."/>
            <person name="Adriaenssens E.M."/>
            <person name="Foster-Nyarko E."/>
            <person name="Jarju S."/>
            <person name="Secka A."/>
            <person name="Antonio M."/>
            <person name="Oren A."/>
            <person name="Chaudhuri R.R."/>
            <person name="La Ragione R."/>
            <person name="Hildebrand F."/>
            <person name="Pallen M.J."/>
        </authorList>
    </citation>
    <scope>NUCLEOTIDE SEQUENCE</scope>
    <source>
        <strain evidence="2">ChiHjej12B11-1927</strain>
    </source>
</reference>
<gene>
    <name evidence="2" type="ORF">H9738_04625</name>
</gene>
<keyword evidence="1" id="KW-1133">Transmembrane helix</keyword>
<dbReference type="Pfam" id="PF19700">
    <property type="entry name" value="DUF6198"/>
    <property type="match status" value="1"/>
</dbReference>
<dbReference type="PANTHER" id="PTHR40078">
    <property type="entry name" value="INTEGRAL MEMBRANE PROTEIN-RELATED"/>
    <property type="match status" value="1"/>
</dbReference>
<dbReference type="Proteomes" id="UP000824230">
    <property type="component" value="Unassembled WGS sequence"/>
</dbReference>
<sequence>MSMEFTSEKLRRVVMTVAGVTASGVAVGFFNYSAFGMDPFQVLAHGLWNLTPIGYGTFYTIFSLLLFVFTLVMDRKKIGLGTVINMFLLGYITEFFSWLFATLFPGGGFFFRLIMLLIGITIMCLAASLYFTANMGVSVYDAIALCLSERTPIKFQYCRIGSDVVCVVVGFIFGAQVGLGTVITMFFTGPLIHVFQEVLAIPLIRGRNPITYGFRKLYLTLKKALRQRRMKRRIQKNLP</sequence>
<dbReference type="PANTHER" id="PTHR40078:SF1">
    <property type="entry name" value="INTEGRAL MEMBRANE PROTEIN"/>
    <property type="match status" value="1"/>
</dbReference>
<feature type="transmembrane region" description="Helical" evidence="1">
    <location>
        <begin position="12"/>
        <end position="33"/>
    </location>
</feature>
<feature type="transmembrane region" description="Helical" evidence="1">
    <location>
        <begin position="164"/>
        <end position="187"/>
    </location>
</feature>
<proteinExistence type="predicted"/>
<name>A0A9D1VKM9_9FIRM</name>
<feature type="transmembrane region" description="Helical" evidence="1">
    <location>
        <begin position="53"/>
        <end position="72"/>
    </location>
</feature>
<comment type="caution">
    <text evidence="2">The sequence shown here is derived from an EMBL/GenBank/DDBJ whole genome shotgun (WGS) entry which is preliminary data.</text>
</comment>
<reference evidence="2" key="2">
    <citation type="submission" date="2021-04" db="EMBL/GenBank/DDBJ databases">
        <authorList>
            <person name="Gilroy R."/>
        </authorList>
    </citation>
    <scope>NUCLEOTIDE SEQUENCE</scope>
    <source>
        <strain evidence="2">ChiHjej12B11-1927</strain>
    </source>
</reference>
<dbReference type="AlphaFoldDB" id="A0A9D1VKM9"/>
<feature type="transmembrane region" description="Helical" evidence="1">
    <location>
        <begin position="110"/>
        <end position="131"/>
    </location>
</feature>
<evidence type="ECO:0000256" key="1">
    <source>
        <dbReference type="SAM" id="Phobius"/>
    </source>
</evidence>
<feature type="transmembrane region" description="Helical" evidence="1">
    <location>
        <begin position="84"/>
        <end position="104"/>
    </location>
</feature>
<evidence type="ECO:0000313" key="2">
    <source>
        <dbReference type="EMBL" id="HIX37140.1"/>
    </source>
</evidence>
<evidence type="ECO:0000313" key="3">
    <source>
        <dbReference type="Proteomes" id="UP000824230"/>
    </source>
</evidence>
<accession>A0A9D1VKM9</accession>
<organism evidence="2 3">
    <name type="scientific">Candidatus Blautia pullistercoris</name>
    <dbReference type="NCBI Taxonomy" id="2838499"/>
    <lineage>
        <taxon>Bacteria</taxon>
        <taxon>Bacillati</taxon>
        <taxon>Bacillota</taxon>
        <taxon>Clostridia</taxon>
        <taxon>Lachnospirales</taxon>
        <taxon>Lachnospiraceae</taxon>
        <taxon>Blautia</taxon>
    </lineage>
</organism>
<keyword evidence="1" id="KW-0472">Membrane</keyword>